<dbReference type="Proteomes" id="UP000294850">
    <property type="component" value="Unassembled WGS sequence"/>
</dbReference>
<sequence length="192" mass="20524">MKKLSITVLLFAFSTIAFAQSFSFGPKAGVNVSNYSGGNINSDAKVGYHLGGLLNFGFGEIFSIQPEVLFSTQGAKVENAGSKKDFKINYLNIPVMLKFRIANGFYIEGGPQAGFRLTESIPDQTINNFAKGLDLSAGAGLGYQSDAGIGVGLRYMAGLSKVGDFSGRDISPDFKNSVIQASVFWVIPIIKK</sequence>
<name>A0A4R5DSH1_9BACT</name>
<dbReference type="RefSeq" id="WP_131957101.1">
    <property type="nucleotide sequence ID" value="NZ_SMFL01000002.1"/>
</dbReference>
<comment type="caution">
    <text evidence="3">The sequence shown here is derived from an EMBL/GenBank/DDBJ whole genome shotgun (WGS) entry which is preliminary data.</text>
</comment>
<evidence type="ECO:0000313" key="3">
    <source>
        <dbReference type="EMBL" id="TDE17299.1"/>
    </source>
</evidence>
<keyword evidence="1" id="KW-0732">Signal</keyword>
<accession>A0A4R5DSH1</accession>
<dbReference type="InterPro" id="IPR025665">
    <property type="entry name" value="Beta-barrel_OMP_2"/>
</dbReference>
<feature type="signal peptide" evidence="1">
    <location>
        <begin position="1"/>
        <end position="19"/>
    </location>
</feature>
<dbReference type="OrthoDB" id="947434at2"/>
<evidence type="ECO:0000259" key="2">
    <source>
        <dbReference type="Pfam" id="PF13568"/>
    </source>
</evidence>
<feature type="chain" id="PRO_5020724194" evidence="1">
    <location>
        <begin position="20"/>
        <end position="192"/>
    </location>
</feature>
<dbReference type="AlphaFoldDB" id="A0A4R5DSH1"/>
<feature type="domain" description="Outer membrane protein beta-barrel" evidence="2">
    <location>
        <begin position="18"/>
        <end position="162"/>
    </location>
</feature>
<evidence type="ECO:0000313" key="4">
    <source>
        <dbReference type="Proteomes" id="UP000294850"/>
    </source>
</evidence>
<reference evidence="3 4" key="1">
    <citation type="submission" date="2019-03" db="EMBL/GenBank/DDBJ databases">
        <title>Dyadobacter AR-3-6 sp. nov., isolated from arctic soil.</title>
        <authorList>
            <person name="Chaudhary D.K."/>
        </authorList>
    </citation>
    <scope>NUCLEOTIDE SEQUENCE [LARGE SCALE GENOMIC DNA]</scope>
    <source>
        <strain evidence="3 4">AR-3-6</strain>
    </source>
</reference>
<organism evidence="3 4">
    <name type="scientific">Dyadobacter psychrotolerans</name>
    <dbReference type="NCBI Taxonomy" id="2541721"/>
    <lineage>
        <taxon>Bacteria</taxon>
        <taxon>Pseudomonadati</taxon>
        <taxon>Bacteroidota</taxon>
        <taxon>Cytophagia</taxon>
        <taxon>Cytophagales</taxon>
        <taxon>Spirosomataceae</taxon>
        <taxon>Dyadobacter</taxon>
    </lineage>
</organism>
<keyword evidence="4" id="KW-1185">Reference proteome</keyword>
<gene>
    <name evidence="3" type="ORF">E0F88_05250</name>
</gene>
<evidence type="ECO:0000256" key="1">
    <source>
        <dbReference type="SAM" id="SignalP"/>
    </source>
</evidence>
<proteinExistence type="predicted"/>
<dbReference type="EMBL" id="SMFL01000002">
    <property type="protein sequence ID" value="TDE17299.1"/>
    <property type="molecule type" value="Genomic_DNA"/>
</dbReference>
<dbReference type="Pfam" id="PF13568">
    <property type="entry name" value="OMP_b-brl_2"/>
    <property type="match status" value="1"/>
</dbReference>
<protein>
    <submittedName>
        <fullName evidence="3">PorT family protein</fullName>
    </submittedName>
</protein>